<proteinExistence type="predicted"/>
<protein>
    <submittedName>
        <fullName evidence="1">Uncharacterized protein</fullName>
    </submittedName>
</protein>
<accession>A0A7S5R3K6</accession>
<keyword evidence="2" id="KW-1185">Reference proteome</keyword>
<dbReference type="EMBL" id="MN988517">
    <property type="protein sequence ID" value="QIG70477.1"/>
    <property type="molecule type" value="Genomic_DNA"/>
</dbReference>
<gene>
    <name evidence="1" type="ORF">EVB89_014</name>
</gene>
<reference evidence="1" key="1">
    <citation type="submission" date="2020-01" db="EMBL/GenBank/DDBJ databases">
        <title>Patterns of diversity and host range of bacteriophage communities associated with bean-nodulatin bacteria.</title>
        <authorList>
            <person name="Vann Cauwenberghe J."/>
            <person name="Santamaria R.I."/>
            <person name="Bustos P."/>
            <person name="Juarez S."/>
            <person name="Gonzalez V."/>
        </authorList>
    </citation>
    <scope>NUCLEOTIDE SEQUENCE</scope>
</reference>
<dbReference type="Proteomes" id="UP000617684">
    <property type="component" value="Segment"/>
</dbReference>
<evidence type="ECO:0000313" key="1">
    <source>
        <dbReference type="EMBL" id="QIG70477.1"/>
    </source>
</evidence>
<name>A0A7S5R3K6_9CAUD</name>
<evidence type="ECO:0000313" key="2">
    <source>
        <dbReference type="Proteomes" id="UP000617684"/>
    </source>
</evidence>
<sequence>MNGHEEFETTAKWMEVRKRIAKKMVNDMEGVMNQVDQGGVFDMVTFRFILEASEYCDRILLGTKEKN</sequence>
<organism evidence="1 2">
    <name type="scientific">Rhizobium phage RHph_N38</name>
    <dbReference type="NCBI Taxonomy" id="2509750"/>
    <lineage>
        <taxon>Viruses</taxon>
        <taxon>Duplodnaviria</taxon>
        <taxon>Heunggongvirae</taxon>
        <taxon>Uroviricota</taxon>
        <taxon>Caudoviricetes</taxon>
        <taxon>Schitoviridae</taxon>
        <taxon>Demetervirinae</taxon>
        <taxon>Cyamitesvirus</taxon>
        <taxon>Cyamitesvirus N38</taxon>
    </lineage>
</organism>